<gene>
    <name evidence="2" type="ORF">HPP92_012769</name>
</gene>
<keyword evidence="3" id="KW-1185">Reference proteome</keyword>
<protein>
    <submittedName>
        <fullName evidence="2">Uncharacterized protein</fullName>
    </submittedName>
</protein>
<dbReference type="OrthoDB" id="1879366at2759"/>
<accession>A0A835UVZ9</accession>
<reference evidence="2 3" key="1">
    <citation type="journal article" date="2020" name="Nat. Food">
        <title>A phased Vanilla planifolia genome enables genetic improvement of flavour and production.</title>
        <authorList>
            <person name="Hasing T."/>
            <person name="Tang H."/>
            <person name="Brym M."/>
            <person name="Khazi F."/>
            <person name="Huang T."/>
            <person name="Chambers A.H."/>
        </authorList>
    </citation>
    <scope>NUCLEOTIDE SEQUENCE [LARGE SCALE GENOMIC DNA]</scope>
    <source>
        <tissue evidence="2">Leaf</tissue>
    </source>
</reference>
<dbReference type="Proteomes" id="UP000636800">
    <property type="component" value="Chromosome 6"/>
</dbReference>
<evidence type="ECO:0000313" key="3">
    <source>
        <dbReference type="Proteomes" id="UP000636800"/>
    </source>
</evidence>
<feature type="compositionally biased region" description="Basic residues" evidence="1">
    <location>
        <begin position="283"/>
        <end position="296"/>
    </location>
</feature>
<feature type="region of interest" description="Disordered" evidence="1">
    <location>
        <begin position="281"/>
        <end position="332"/>
    </location>
</feature>
<dbReference type="PANTHER" id="PTHR34451">
    <property type="entry name" value="PHD FINGER FAMILY PROTEIN"/>
    <property type="match status" value="1"/>
</dbReference>
<dbReference type="EMBL" id="JADCNL010000006">
    <property type="protein sequence ID" value="KAG0475928.1"/>
    <property type="molecule type" value="Genomic_DNA"/>
</dbReference>
<dbReference type="PROSITE" id="PS51257">
    <property type="entry name" value="PROKAR_LIPOPROTEIN"/>
    <property type="match status" value="1"/>
</dbReference>
<name>A0A835UVZ9_VANPL</name>
<feature type="compositionally biased region" description="Basic and acidic residues" evidence="1">
    <location>
        <begin position="301"/>
        <end position="319"/>
    </location>
</feature>
<sequence length="336" mass="36924">MSTPLRLGVFDSGISIASSLLPICSSCSCNGDGCEAIDPWPIHQVRLRNIGFLRLCTSCVLKHHPGSFCCSCFEFLNSYEHPPLAQCLKCPSVVHVCCLPDPSLAPVFLCPSCEIPSTVPFSYFSYSKNSINRAFDLRASKVLLIAARIAAASMSRAVALAKSDAEKKVKEAALARKRARDMLESALVISKKDKVYFVESAAASSTDTAEVEISGPKKKASRPSSAATTIVAHKRAKNRNREKWMRFSESFELVQKGTQRSDSGTGSLKFAVENMAVCDEKKKQKKKKRKKKKKKGISFGLHERTGKEEREIAEADKGSRKPQSNQGGVLYRNLLL</sequence>
<dbReference type="AlphaFoldDB" id="A0A835UVZ9"/>
<evidence type="ECO:0000313" key="2">
    <source>
        <dbReference type="EMBL" id="KAG0475928.1"/>
    </source>
</evidence>
<proteinExistence type="predicted"/>
<organism evidence="2 3">
    <name type="scientific">Vanilla planifolia</name>
    <name type="common">Vanilla</name>
    <dbReference type="NCBI Taxonomy" id="51239"/>
    <lineage>
        <taxon>Eukaryota</taxon>
        <taxon>Viridiplantae</taxon>
        <taxon>Streptophyta</taxon>
        <taxon>Embryophyta</taxon>
        <taxon>Tracheophyta</taxon>
        <taxon>Spermatophyta</taxon>
        <taxon>Magnoliopsida</taxon>
        <taxon>Liliopsida</taxon>
        <taxon>Asparagales</taxon>
        <taxon>Orchidaceae</taxon>
        <taxon>Vanilloideae</taxon>
        <taxon>Vanilleae</taxon>
        <taxon>Vanilla</taxon>
    </lineage>
</organism>
<comment type="caution">
    <text evidence="2">The sequence shown here is derived from an EMBL/GenBank/DDBJ whole genome shotgun (WGS) entry which is preliminary data.</text>
</comment>
<dbReference type="PANTHER" id="PTHR34451:SF7">
    <property type="entry name" value="PHD FINGER FAMILY PROTEIN"/>
    <property type="match status" value="1"/>
</dbReference>
<evidence type="ECO:0000256" key="1">
    <source>
        <dbReference type="SAM" id="MobiDB-lite"/>
    </source>
</evidence>